<organism evidence="2 3">
    <name type="scientific">Eshraghiella crossota DSM 2876</name>
    <dbReference type="NCBI Taxonomy" id="511680"/>
    <lineage>
        <taxon>Bacteria</taxon>
        <taxon>Bacillati</taxon>
        <taxon>Bacillota</taxon>
        <taxon>Clostridia</taxon>
        <taxon>Lachnospirales</taxon>
        <taxon>Lachnospiraceae</taxon>
        <taxon>Eshraghiella</taxon>
    </lineage>
</organism>
<evidence type="ECO:0000256" key="1">
    <source>
        <dbReference type="SAM" id="Phobius"/>
    </source>
</evidence>
<feature type="transmembrane region" description="Helical" evidence="1">
    <location>
        <begin position="76"/>
        <end position="100"/>
    </location>
</feature>
<evidence type="ECO:0000313" key="2">
    <source>
        <dbReference type="EMBL" id="EFF67550.1"/>
    </source>
</evidence>
<dbReference type="eggNOG" id="COG2898">
    <property type="taxonomic scope" value="Bacteria"/>
</dbReference>
<dbReference type="HOGENOM" id="CLU_031634_1_0_9"/>
<feature type="transmembrane region" description="Helical" evidence="1">
    <location>
        <begin position="415"/>
        <end position="433"/>
    </location>
</feature>
<name>D4S2U5_9FIRM</name>
<feature type="transmembrane region" description="Helical" evidence="1">
    <location>
        <begin position="439"/>
        <end position="461"/>
    </location>
</feature>
<comment type="caution">
    <text evidence="2">The sequence shown here is derived from an EMBL/GenBank/DDBJ whole genome shotgun (WGS) entry which is preliminary data.</text>
</comment>
<gene>
    <name evidence="2" type="ORF">BUTYVIB_02417</name>
</gene>
<dbReference type="EMBL" id="ABWN01000040">
    <property type="protein sequence ID" value="EFF67550.1"/>
    <property type="molecule type" value="Genomic_DNA"/>
</dbReference>
<keyword evidence="1" id="KW-0472">Membrane</keyword>
<feature type="transmembrane region" description="Helical" evidence="1">
    <location>
        <begin position="260"/>
        <end position="283"/>
    </location>
</feature>
<feature type="transmembrane region" description="Helical" evidence="1">
    <location>
        <begin position="38"/>
        <end position="64"/>
    </location>
</feature>
<keyword evidence="1" id="KW-1133">Transmembrane helix</keyword>
<dbReference type="AlphaFoldDB" id="D4S2U5"/>
<reference evidence="2 3" key="1">
    <citation type="submission" date="2010-02" db="EMBL/GenBank/DDBJ databases">
        <authorList>
            <person name="Weinstock G."/>
            <person name="Sodergren E."/>
            <person name="Clifton S."/>
            <person name="Fulton L."/>
            <person name="Fulton B."/>
            <person name="Courtney L."/>
            <person name="Fronick C."/>
            <person name="Harrison M."/>
            <person name="Strong C."/>
            <person name="Farmer C."/>
            <person name="Delahaunty K."/>
            <person name="Markovic C."/>
            <person name="Hall O."/>
            <person name="Minx P."/>
            <person name="Tomlinson C."/>
            <person name="Mitreva M."/>
            <person name="Nelson J."/>
            <person name="Hou S."/>
            <person name="Wollam A."/>
            <person name="Pepin K.H."/>
            <person name="Johnson M."/>
            <person name="Bhonagiri V."/>
            <person name="Zhang X."/>
            <person name="Suruliraj S."/>
            <person name="Warren W."/>
            <person name="Chinwalla A."/>
            <person name="Mardis E.R."/>
            <person name="Wilson R.K."/>
        </authorList>
    </citation>
    <scope>NUCLEOTIDE SEQUENCE [LARGE SCALE GENOMIC DNA]</scope>
    <source>
        <strain evidence="2 3">DSM 2876</strain>
    </source>
</reference>
<sequence>MRFLNWRNRVKVFLQLLKMRILSVFKGSGKKDKYKKNIGFKVFIGIVVAYAALCFVGMFGFYFMQLAENFVEQEVGFAYFSMVAVVMVAIGFVTTVFAAQSQIFEAKDNDLLTAMPIPPRYILLTRVITLLIVELAESLVLGIEAMLIYKIFAPVPVGGAIMMVVEIIGLNMITASISAIFGLVLAAITNRMRRKNIVKTIATIGMSVLFFFLISEMESRINSMLSMDGVFIEMDEAMKKEMLPLFYFGKAAAEGDFKSFIIFMLMAVAVFVMMIFLLSPFFLKITSTNKGGVRKKYRPEKNVEREVKKALLYKERRRFFTNASYMLNTAIGLIVFFVAGVAVLIFREKVFDSIITMSYLKNHIGAYVLLISLFFCAINVISAPSISLEGENLWICKAMPVEPFDILMAKVKNHIYICMPIVIFFGIAANIALPISPAIRAAVVIIPALSVVLMGLLGVICNLHMPKFDWADESIAVKQSMAVIATMGIGFSIVIGAAVLYGLLRFIPYADYLYTFLMTGMFALAISFTYRYLRKGGSQRFTEL</sequence>
<dbReference type="InterPro" id="IPR031599">
    <property type="entry name" value="ABC_tran_2"/>
</dbReference>
<keyword evidence="1" id="KW-0812">Transmembrane</keyword>
<keyword evidence="3" id="KW-1185">Reference proteome</keyword>
<feature type="transmembrane region" description="Helical" evidence="1">
    <location>
        <begin position="366"/>
        <end position="388"/>
    </location>
</feature>
<feature type="transmembrane region" description="Helical" evidence="1">
    <location>
        <begin position="197"/>
        <end position="215"/>
    </location>
</feature>
<proteinExistence type="predicted"/>
<dbReference type="STRING" id="45851.BHV86_05700"/>
<feature type="transmembrane region" description="Helical" evidence="1">
    <location>
        <begin position="121"/>
        <end position="149"/>
    </location>
</feature>
<evidence type="ECO:0000313" key="3">
    <source>
        <dbReference type="Proteomes" id="UP000006238"/>
    </source>
</evidence>
<dbReference type="Pfam" id="PF16949">
    <property type="entry name" value="ABC_tran_2"/>
    <property type="match status" value="1"/>
</dbReference>
<accession>D4S2U5</accession>
<protein>
    <submittedName>
        <fullName evidence="2">Putative ATP synthase F0, A subunit</fullName>
    </submittedName>
</protein>
<feature type="transmembrane region" description="Helical" evidence="1">
    <location>
        <begin position="325"/>
        <end position="346"/>
    </location>
</feature>
<dbReference type="Proteomes" id="UP000006238">
    <property type="component" value="Unassembled WGS sequence"/>
</dbReference>
<feature type="transmembrane region" description="Helical" evidence="1">
    <location>
        <begin position="482"/>
        <end position="507"/>
    </location>
</feature>
<feature type="transmembrane region" description="Helical" evidence="1">
    <location>
        <begin position="161"/>
        <end position="185"/>
    </location>
</feature>
<feature type="transmembrane region" description="Helical" evidence="1">
    <location>
        <begin position="513"/>
        <end position="533"/>
    </location>
</feature>